<feature type="domain" description="Saccharopine dehydrogenase NADP binding" evidence="3">
    <location>
        <begin position="9"/>
        <end position="137"/>
    </location>
</feature>
<evidence type="ECO:0000256" key="2">
    <source>
        <dbReference type="SAM" id="Phobius"/>
    </source>
</evidence>
<dbReference type="Proteomes" id="UP000053105">
    <property type="component" value="Unassembled WGS sequence"/>
</dbReference>
<keyword evidence="5" id="KW-1185">Reference proteome</keyword>
<dbReference type="FunFam" id="3.40.50.720:FF:000178">
    <property type="entry name" value="Saccharopine dehydrogenase-like oxidoreductase"/>
    <property type="match status" value="1"/>
</dbReference>
<reference evidence="4 5" key="1">
    <citation type="submission" date="2015-07" db="EMBL/GenBank/DDBJ databases">
        <title>The genome of Melipona quadrifasciata.</title>
        <authorList>
            <person name="Pan H."/>
            <person name="Kapheim K."/>
        </authorList>
    </citation>
    <scope>NUCLEOTIDE SEQUENCE [LARGE SCALE GENOMIC DNA]</scope>
    <source>
        <strain evidence="4">0111107301</strain>
        <tissue evidence="4">Whole body</tissue>
    </source>
</reference>
<dbReference type="GO" id="GO:0005886">
    <property type="term" value="C:plasma membrane"/>
    <property type="evidence" value="ECO:0007669"/>
    <property type="project" value="TreeGrafter"/>
</dbReference>
<dbReference type="PANTHER" id="PTHR12286">
    <property type="entry name" value="SACCHAROPINE DEHYDROGENASE-LIKE OXIDOREDUCTASE"/>
    <property type="match status" value="1"/>
</dbReference>
<dbReference type="GO" id="GO:0009247">
    <property type="term" value="P:glycolipid biosynthetic process"/>
    <property type="evidence" value="ECO:0007669"/>
    <property type="project" value="TreeGrafter"/>
</dbReference>
<dbReference type="STRING" id="166423.A0A0M9A1C8"/>
<dbReference type="InterPro" id="IPR036291">
    <property type="entry name" value="NAD(P)-bd_dom_sf"/>
</dbReference>
<dbReference type="InterPro" id="IPR005097">
    <property type="entry name" value="Sacchrp_dh_NADP-bd"/>
</dbReference>
<evidence type="ECO:0000313" key="4">
    <source>
        <dbReference type="EMBL" id="KOX73789.1"/>
    </source>
</evidence>
<evidence type="ECO:0000259" key="3">
    <source>
        <dbReference type="Pfam" id="PF03435"/>
    </source>
</evidence>
<dbReference type="PANTHER" id="PTHR12286:SF5">
    <property type="entry name" value="SACCHAROPINE DEHYDROGENASE-LIKE OXIDOREDUCTASE"/>
    <property type="match status" value="1"/>
</dbReference>
<sequence>MTEARLDFIIFGATGYTGKYAVKVAAQLAKEKQITFGVSGRRKQALEAVVKEFVSDIEDVPILIADLKDEESLKKMTAQAKVLINCCGPYRFYGEPVIKACIATRTHQVDVSGEPQYIESIQLKYNKAAEDAGVYIISACGFDSIPCDLGTIFTQQKFDGEVNSIETYLNMWITTKVSGALIHYGTYESAVYGMAHADELRELRSKLYPEKLPPLLPKLKSRGTIHKSSVSEGWSMVFPGADRSVALRTQRFLYDKYKQRPIQVQTYFTLKSFFSVLTTIIFGLMFGVLSKYEFGRNLLLKYPTFFSGGYISHEGPKPETLDNVHFSVTFKAEGWTEKLAEPADKHKDLPNKVMITKVSGIDPAYKSTCTMLLLSGITILKESDKIPVTGGVLTPGAAFSKTSLIEELIKKDIKFEVVSSLEK</sequence>
<accession>A0A0M9A1C8</accession>
<comment type="similarity">
    <text evidence="1">Belongs to the saccharopine dehydrogenase family.</text>
</comment>
<gene>
    <name evidence="4" type="ORF">WN51_13867</name>
</gene>
<keyword evidence="2" id="KW-1133">Transmembrane helix</keyword>
<name>A0A0M9A1C8_9HYME</name>
<evidence type="ECO:0000256" key="1">
    <source>
        <dbReference type="ARBA" id="ARBA00038048"/>
    </source>
</evidence>
<evidence type="ECO:0000313" key="5">
    <source>
        <dbReference type="Proteomes" id="UP000053105"/>
    </source>
</evidence>
<dbReference type="OrthoDB" id="10268090at2759"/>
<dbReference type="Gene3D" id="3.40.50.720">
    <property type="entry name" value="NAD(P)-binding Rossmann-like Domain"/>
    <property type="match status" value="1"/>
</dbReference>
<dbReference type="AlphaFoldDB" id="A0A0M9A1C8"/>
<dbReference type="EMBL" id="KQ435794">
    <property type="protein sequence ID" value="KOX73789.1"/>
    <property type="molecule type" value="Genomic_DNA"/>
</dbReference>
<protein>
    <submittedName>
        <fullName evidence="4">Saccharopine dehydrogenase-like oxidoreductase</fullName>
    </submittedName>
</protein>
<dbReference type="GO" id="GO:0005811">
    <property type="term" value="C:lipid droplet"/>
    <property type="evidence" value="ECO:0007669"/>
    <property type="project" value="TreeGrafter"/>
</dbReference>
<dbReference type="Pfam" id="PF03435">
    <property type="entry name" value="Sacchrp_dh_NADP"/>
    <property type="match status" value="1"/>
</dbReference>
<dbReference type="GO" id="GO:0005739">
    <property type="term" value="C:mitochondrion"/>
    <property type="evidence" value="ECO:0007669"/>
    <property type="project" value="TreeGrafter"/>
</dbReference>
<keyword evidence="2" id="KW-0812">Transmembrane</keyword>
<feature type="transmembrane region" description="Helical" evidence="2">
    <location>
        <begin position="268"/>
        <end position="289"/>
    </location>
</feature>
<dbReference type="SUPFAM" id="SSF51735">
    <property type="entry name" value="NAD(P)-binding Rossmann-fold domains"/>
    <property type="match status" value="1"/>
</dbReference>
<organism evidence="4 5">
    <name type="scientific">Melipona quadrifasciata</name>
    <dbReference type="NCBI Taxonomy" id="166423"/>
    <lineage>
        <taxon>Eukaryota</taxon>
        <taxon>Metazoa</taxon>
        <taxon>Ecdysozoa</taxon>
        <taxon>Arthropoda</taxon>
        <taxon>Hexapoda</taxon>
        <taxon>Insecta</taxon>
        <taxon>Pterygota</taxon>
        <taxon>Neoptera</taxon>
        <taxon>Endopterygota</taxon>
        <taxon>Hymenoptera</taxon>
        <taxon>Apocrita</taxon>
        <taxon>Aculeata</taxon>
        <taxon>Apoidea</taxon>
        <taxon>Anthophila</taxon>
        <taxon>Apidae</taxon>
        <taxon>Melipona</taxon>
    </lineage>
</organism>
<dbReference type="InterPro" id="IPR051276">
    <property type="entry name" value="Saccharopine_DH-like_oxidrdct"/>
</dbReference>
<keyword evidence="2" id="KW-0472">Membrane</keyword>
<proteinExistence type="inferred from homology"/>